<proteinExistence type="predicted"/>
<dbReference type="Proteomes" id="UP001055784">
    <property type="component" value="Chromosome"/>
</dbReference>
<evidence type="ECO:0000313" key="5">
    <source>
        <dbReference type="Proteomes" id="UP001055784"/>
    </source>
</evidence>
<dbReference type="SUPFAM" id="SSF49785">
    <property type="entry name" value="Galactose-binding domain-like"/>
    <property type="match status" value="1"/>
</dbReference>
<feature type="signal peptide" evidence="2">
    <location>
        <begin position="1"/>
        <end position="24"/>
    </location>
</feature>
<protein>
    <recommendedName>
        <fullName evidence="3">F5/8 type C domain-containing protein</fullName>
    </recommendedName>
</protein>
<name>A0AAE9I7Z2_PAEPO</name>
<evidence type="ECO:0000256" key="2">
    <source>
        <dbReference type="SAM" id="SignalP"/>
    </source>
</evidence>
<gene>
    <name evidence="4" type="ORF">MF626_003352</name>
</gene>
<evidence type="ECO:0000256" key="1">
    <source>
        <dbReference type="SAM" id="MobiDB-lite"/>
    </source>
</evidence>
<evidence type="ECO:0000259" key="3">
    <source>
        <dbReference type="Pfam" id="PF00754"/>
    </source>
</evidence>
<dbReference type="RefSeq" id="WP_250259574.1">
    <property type="nucleotide sequence ID" value="NZ_CP097770.1"/>
</dbReference>
<sequence length="300" mass="33332">MKKIFFSLLSIFLLASVFASSSFASSSDVNLIPKMSGNNIPSGIASASSSYSDSHQPWTVFDQFINDNGWSTAANGIPGWIGYQFEKPVVVNKYVLQARGGNYYKAESPKDWTFEGWDGTSWIILDTQKNQSNWDQPVKKEFTFSNTKEYIKYRLNVSMNNGQNILTLGAFEMYNTNPVAPPTTPDPSTKPDPSTTPDPSTKPDPSTTPDPSDTDGASQPTGDRAILTVTMDNGFDKEFDLSKKELNAFIAWYDAKDAGRGASFFAIDKHNNNKGPFSNRKDYVIFNKILTFEVSEYSTK</sequence>
<keyword evidence="2" id="KW-0732">Signal</keyword>
<organism evidence="4 5">
    <name type="scientific">Paenibacillus polymyxa</name>
    <name type="common">Bacillus polymyxa</name>
    <dbReference type="NCBI Taxonomy" id="1406"/>
    <lineage>
        <taxon>Bacteria</taxon>
        <taxon>Bacillati</taxon>
        <taxon>Bacillota</taxon>
        <taxon>Bacilli</taxon>
        <taxon>Bacillales</taxon>
        <taxon>Paenibacillaceae</taxon>
        <taxon>Paenibacillus</taxon>
    </lineage>
</organism>
<feature type="compositionally biased region" description="Pro residues" evidence="1">
    <location>
        <begin position="179"/>
        <end position="208"/>
    </location>
</feature>
<accession>A0AAE9I7Z2</accession>
<feature type="chain" id="PRO_5042032965" description="F5/8 type C domain-containing protein" evidence="2">
    <location>
        <begin position="25"/>
        <end position="300"/>
    </location>
</feature>
<dbReference type="Pfam" id="PF00754">
    <property type="entry name" value="F5_F8_type_C"/>
    <property type="match status" value="1"/>
</dbReference>
<dbReference type="InterPro" id="IPR000421">
    <property type="entry name" value="FA58C"/>
</dbReference>
<dbReference type="InterPro" id="IPR008979">
    <property type="entry name" value="Galactose-bd-like_sf"/>
</dbReference>
<dbReference type="EMBL" id="CP097770">
    <property type="protein sequence ID" value="URJ49052.1"/>
    <property type="molecule type" value="Genomic_DNA"/>
</dbReference>
<reference evidence="4" key="1">
    <citation type="submission" date="2022-11" db="EMBL/GenBank/DDBJ databases">
        <authorList>
            <person name="Vasilchenko N.G."/>
            <person name="Prazdnova E.V."/>
            <person name="Gorovtsov A.V."/>
            <person name="Chistyakov V.A."/>
            <person name="Pak M.L."/>
        </authorList>
    </citation>
    <scope>NUCLEOTIDE SEQUENCE</scope>
    <source>
        <strain evidence="4">R 4.5</strain>
    </source>
</reference>
<evidence type="ECO:0000313" key="4">
    <source>
        <dbReference type="EMBL" id="URJ49052.1"/>
    </source>
</evidence>
<feature type="domain" description="F5/8 type C" evidence="3">
    <location>
        <begin position="45"/>
        <end position="157"/>
    </location>
</feature>
<dbReference type="AlphaFoldDB" id="A0AAE9I7Z2"/>
<dbReference type="Gene3D" id="2.60.120.260">
    <property type="entry name" value="Galactose-binding domain-like"/>
    <property type="match status" value="1"/>
</dbReference>
<feature type="region of interest" description="Disordered" evidence="1">
    <location>
        <begin position="177"/>
        <end position="222"/>
    </location>
</feature>